<dbReference type="AlphaFoldDB" id="A0A846QW04"/>
<evidence type="ECO:0000313" key="2">
    <source>
        <dbReference type="Proteomes" id="UP000590442"/>
    </source>
</evidence>
<dbReference type="Proteomes" id="UP000590442">
    <property type="component" value="Unassembled WGS sequence"/>
</dbReference>
<name>A0A846QW04_9FLAO</name>
<dbReference type="SUPFAM" id="SSF101898">
    <property type="entry name" value="NHL repeat"/>
    <property type="match status" value="1"/>
</dbReference>
<dbReference type="EMBL" id="JAATJJ010000001">
    <property type="protein sequence ID" value="NJB71110.1"/>
    <property type="molecule type" value="Genomic_DNA"/>
</dbReference>
<protein>
    <submittedName>
        <fullName evidence="1">Uncharacterized protein</fullName>
    </submittedName>
</protein>
<dbReference type="RefSeq" id="WP_167962562.1">
    <property type="nucleotide sequence ID" value="NZ_JAATJJ010000001.1"/>
</dbReference>
<proteinExistence type="predicted"/>
<dbReference type="PROSITE" id="PS51257">
    <property type="entry name" value="PROKAR_LIPOPROTEIN"/>
    <property type="match status" value="1"/>
</dbReference>
<accession>A0A846QW04</accession>
<gene>
    <name evidence="1" type="ORF">GGR42_001572</name>
</gene>
<reference evidence="1 2" key="1">
    <citation type="submission" date="2020-03" db="EMBL/GenBank/DDBJ databases">
        <title>Genomic Encyclopedia of Type Strains, Phase IV (KMG-IV): sequencing the most valuable type-strain genomes for metagenomic binning, comparative biology and taxonomic classification.</title>
        <authorList>
            <person name="Goeker M."/>
        </authorList>
    </citation>
    <scope>NUCLEOTIDE SEQUENCE [LARGE SCALE GENOMIC DNA]</scope>
    <source>
        <strain evidence="1 2">DSM 29762</strain>
    </source>
</reference>
<comment type="caution">
    <text evidence="1">The sequence shown here is derived from an EMBL/GenBank/DDBJ whole genome shotgun (WGS) entry which is preliminary data.</text>
</comment>
<organism evidence="1 2">
    <name type="scientific">Saonia flava</name>
    <dbReference type="NCBI Taxonomy" id="523696"/>
    <lineage>
        <taxon>Bacteria</taxon>
        <taxon>Pseudomonadati</taxon>
        <taxon>Bacteroidota</taxon>
        <taxon>Flavobacteriia</taxon>
        <taxon>Flavobacteriales</taxon>
        <taxon>Flavobacteriaceae</taxon>
        <taxon>Saonia</taxon>
    </lineage>
</organism>
<keyword evidence="2" id="KW-1185">Reference proteome</keyword>
<sequence>MAKYFGILLLGFLTSCSNYGQLSHITDLPKKLEENSGLVYYTKENVWLIEDNGNLDEIYNVNFEGKIKKKLKVSNAKNHDWEDLTKDKEGNIYIGDFGNNQNDRKDLVIYKIPNPEKEKGKKIKAEKIKFNYPEQKEFPPKDFKMYYDTEAFFHQNDSLYIITKNRTKPFDGKALIYKIPASPGSYKAEFISSFVPCLDWKNCQVTSADISSNGKKIAILSYGKLWIFSDFTFPDFTKGKMEMIDLETSNQLESVCFKDNNTLLLSDEKKGPTGRNLYFYKLK</sequence>
<evidence type="ECO:0000313" key="1">
    <source>
        <dbReference type="EMBL" id="NJB71110.1"/>
    </source>
</evidence>